<dbReference type="Proteomes" id="UP000010164">
    <property type="component" value="Unassembled WGS sequence"/>
</dbReference>
<feature type="compositionally biased region" description="Basic and acidic residues" evidence="1">
    <location>
        <begin position="57"/>
        <end position="72"/>
    </location>
</feature>
<dbReference type="AlphaFoldDB" id="L0WCH3"/>
<reference evidence="2 3" key="1">
    <citation type="journal article" date="2012" name="J. Bacteriol.">
        <title>Genome Sequence of the Alkane-Degrading Bacterium Alcanivorax hongdengensis Type Strain A-11-3.</title>
        <authorList>
            <person name="Lai Q."/>
            <person name="Shao Z."/>
        </authorList>
    </citation>
    <scope>NUCLEOTIDE SEQUENCE [LARGE SCALE GENOMIC DNA]</scope>
    <source>
        <strain evidence="2 3">A-11-3</strain>
    </source>
</reference>
<dbReference type="EMBL" id="AMRJ01000026">
    <property type="protein sequence ID" value="EKF73425.1"/>
    <property type="molecule type" value="Genomic_DNA"/>
</dbReference>
<comment type="caution">
    <text evidence="2">The sequence shown here is derived from an EMBL/GenBank/DDBJ whole genome shotgun (WGS) entry which is preliminary data.</text>
</comment>
<protein>
    <submittedName>
        <fullName evidence="2">Uncharacterized protein</fullName>
    </submittedName>
</protein>
<evidence type="ECO:0000313" key="3">
    <source>
        <dbReference type="Proteomes" id="UP000010164"/>
    </source>
</evidence>
<keyword evidence="3" id="KW-1185">Reference proteome</keyword>
<accession>L0WCH3</accession>
<dbReference type="PATRIC" id="fig|1177179.3.peg.2737"/>
<gene>
    <name evidence="2" type="ORF">A11A3_13770</name>
</gene>
<evidence type="ECO:0000256" key="1">
    <source>
        <dbReference type="SAM" id="MobiDB-lite"/>
    </source>
</evidence>
<proteinExistence type="predicted"/>
<feature type="region of interest" description="Disordered" evidence="1">
    <location>
        <begin position="13"/>
        <end position="114"/>
    </location>
</feature>
<evidence type="ECO:0000313" key="2">
    <source>
        <dbReference type="EMBL" id="EKF73425.1"/>
    </source>
</evidence>
<organism evidence="2 3">
    <name type="scientific">Alcanivorax hongdengensis A-11-3</name>
    <dbReference type="NCBI Taxonomy" id="1177179"/>
    <lineage>
        <taxon>Bacteria</taxon>
        <taxon>Pseudomonadati</taxon>
        <taxon>Pseudomonadota</taxon>
        <taxon>Gammaproteobacteria</taxon>
        <taxon>Oceanospirillales</taxon>
        <taxon>Alcanivoracaceae</taxon>
        <taxon>Alcanivorax</taxon>
    </lineage>
</organism>
<name>L0WCH3_9GAMM</name>
<sequence>MALLLTPLLAWSAEQLPDNAPPDSEAPQPKKKPSAPTLDGKEMDSFYLQSPVELDTSDERKGLNAISKDNRYPDNGANDINRQRQAESVTPPPLPADNDVPKAPPPTSMPIRGM</sequence>